<organism evidence="2 3">
    <name type="scientific">Halobacterium hubeiense</name>
    <dbReference type="NCBI Taxonomy" id="1407499"/>
    <lineage>
        <taxon>Archaea</taxon>
        <taxon>Methanobacteriati</taxon>
        <taxon>Methanobacteriota</taxon>
        <taxon>Stenosarchaea group</taxon>
        <taxon>Halobacteria</taxon>
        <taxon>Halobacteriales</taxon>
        <taxon>Halobacteriaceae</taxon>
        <taxon>Halobacterium</taxon>
    </lineage>
</organism>
<feature type="domain" description="DUF7835" evidence="1">
    <location>
        <begin position="1"/>
        <end position="65"/>
    </location>
</feature>
<dbReference type="GeneID" id="26659515"/>
<accession>A0A0U5CZC0</accession>
<name>A0A0U5CZC0_9EURY</name>
<dbReference type="Pfam" id="PF25205">
    <property type="entry name" value="DUF7835"/>
    <property type="match status" value="1"/>
</dbReference>
<evidence type="ECO:0000313" key="2">
    <source>
        <dbReference type="EMBL" id="CQH59035.1"/>
    </source>
</evidence>
<reference evidence="3" key="1">
    <citation type="journal article" date="2016" name="Environ. Microbiol.">
        <title>The complete genome of a viable archaeum isolated from 123-million-year-old rock salt.</title>
        <authorList>
            <person name="Jaakkola S.T."/>
            <person name="Pfeiffer F."/>
            <person name="Ravantti J.J."/>
            <person name="Guo Q."/>
            <person name="Liu Y."/>
            <person name="Chen X."/>
            <person name="Ma H."/>
            <person name="Yang C."/>
            <person name="Oksanen H.M."/>
            <person name="Bamford D.H."/>
        </authorList>
    </citation>
    <scope>NUCLEOTIDE SEQUENCE</scope>
    <source>
        <strain evidence="3">JI20-1</strain>
    </source>
</reference>
<evidence type="ECO:0000259" key="1">
    <source>
        <dbReference type="Pfam" id="PF25205"/>
    </source>
</evidence>
<dbReference type="OrthoDB" id="297362at2157"/>
<dbReference type="EMBL" id="LN831302">
    <property type="protein sequence ID" value="CQH59035.1"/>
    <property type="molecule type" value="Genomic_DNA"/>
</dbReference>
<dbReference type="KEGG" id="hhb:Hhub_2886"/>
<dbReference type="AlphaFoldDB" id="A0A0U5CZC0"/>
<dbReference type="STRING" id="1407499.HHUB_2886"/>
<keyword evidence="3" id="KW-1185">Reference proteome</keyword>
<proteinExistence type="predicted"/>
<dbReference type="Proteomes" id="UP000066737">
    <property type="component" value="Chromosome I"/>
</dbReference>
<sequence length="65" mass="7351">MTTTAPDPTLREFCPDCDRPTRHAVRIELRVENPAADNPGCSREPYRVSRCLVCETTDARRMSDA</sequence>
<dbReference type="RefSeq" id="WP_059057290.1">
    <property type="nucleotide sequence ID" value="NZ_CEML01000001.1"/>
</dbReference>
<protein>
    <submittedName>
        <fullName evidence="2">Small CPxCG-related zinc finger protein</fullName>
    </submittedName>
</protein>
<dbReference type="InterPro" id="IPR057157">
    <property type="entry name" value="DUF7835"/>
</dbReference>
<evidence type="ECO:0000313" key="3">
    <source>
        <dbReference type="Proteomes" id="UP000066737"/>
    </source>
</evidence>
<gene>
    <name evidence="2" type="ORF">HHUB_2886</name>
</gene>